<keyword evidence="9" id="KW-0406">Ion transport</keyword>
<dbReference type="GO" id="GO:0043020">
    <property type="term" value="C:NADPH oxidase complex"/>
    <property type="evidence" value="ECO:0007669"/>
    <property type="project" value="TreeGrafter"/>
</dbReference>
<dbReference type="Proteomes" id="UP000271241">
    <property type="component" value="Unassembled WGS sequence"/>
</dbReference>
<dbReference type="OrthoDB" id="167398at2759"/>
<dbReference type="InterPro" id="IPR013112">
    <property type="entry name" value="FAD-bd_8"/>
</dbReference>
<dbReference type="FunFam" id="3.40.50.80:FF:000004">
    <property type="entry name" value="NADPH oxidase isoform 2"/>
    <property type="match status" value="1"/>
</dbReference>
<keyword evidence="14" id="KW-1185">Reference proteome</keyword>
<dbReference type="GO" id="GO:0046872">
    <property type="term" value="F:metal ion binding"/>
    <property type="evidence" value="ECO:0007669"/>
    <property type="project" value="UniProtKB-KW"/>
</dbReference>
<dbReference type="InterPro" id="IPR017938">
    <property type="entry name" value="Riboflavin_synthase-like_b-brl"/>
</dbReference>
<keyword evidence="5" id="KW-0249">Electron transport</keyword>
<dbReference type="GO" id="GO:0006952">
    <property type="term" value="P:defense response"/>
    <property type="evidence" value="ECO:0007669"/>
    <property type="project" value="TreeGrafter"/>
</dbReference>
<evidence type="ECO:0000256" key="8">
    <source>
        <dbReference type="ARBA" id="ARBA00023004"/>
    </source>
</evidence>
<feature type="transmembrane region" description="Helical" evidence="11">
    <location>
        <begin position="162"/>
        <end position="183"/>
    </location>
</feature>
<evidence type="ECO:0000256" key="4">
    <source>
        <dbReference type="ARBA" id="ARBA00022723"/>
    </source>
</evidence>
<dbReference type="STRING" id="78915.A0A4P9XQB8"/>
<dbReference type="InterPro" id="IPR013121">
    <property type="entry name" value="Fe_red_NAD-bd_6"/>
</dbReference>
<dbReference type="AlphaFoldDB" id="A0A4P9XQB8"/>
<name>A0A4P9XQB8_9FUNG</name>
<feature type="domain" description="FAD-binding FR-type" evidence="12">
    <location>
        <begin position="222"/>
        <end position="347"/>
    </location>
</feature>
<dbReference type="Pfam" id="PF08030">
    <property type="entry name" value="NAD_binding_6"/>
    <property type="match status" value="1"/>
</dbReference>
<feature type="transmembrane region" description="Helical" evidence="11">
    <location>
        <begin position="90"/>
        <end position="108"/>
    </location>
</feature>
<feature type="transmembrane region" description="Helical" evidence="11">
    <location>
        <begin position="128"/>
        <end position="150"/>
    </location>
</feature>
<keyword evidence="6 11" id="KW-1133">Transmembrane helix</keyword>
<organism evidence="13 14">
    <name type="scientific">Thamnocephalis sphaerospora</name>
    <dbReference type="NCBI Taxonomy" id="78915"/>
    <lineage>
        <taxon>Eukaryota</taxon>
        <taxon>Fungi</taxon>
        <taxon>Fungi incertae sedis</taxon>
        <taxon>Zoopagomycota</taxon>
        <taxon>Zoopagomycotina</taxon>
        <taxon>Zoopagomycetes</taxon>
        <taxon>Zoopagales</taxon>
        <taxon>Sigmoideomycetaceae</taxon>
        <taxon>Thamnocephalis</taxon>
    </lineage>
</organism>
<keyword evidence="2" id="KW-0349">Heme</keyword>
<comment type="subcellular location">
    <subcellularLocation>
        <location evidence="1">Membrane</location>
        <topology evidence="1">Multi-pass membrane protein</topology>
    </subcellularLocation>
</comment>
<dbReference type="Pfam" id="PF08022">
    <property type="entry name" value="FAD_binding_8"/>
    <property type="match status" value="1"/>
</dbReference>
<evidence type="ECO:0000256" key="6">
    <source>
        <dbReference type="ARBA" id="ARBA00022989"/>
    </source>
</evidence>
<dbReference type="InterPro" id="IPR050369">
    <property type="entry name" value="RBOH/FRE"/>
</dbReference>
<dbReference type="EMBL" id="KZ992623">
    <property type="protein sequence ID" value="RKP08234.1"/>
    <property type="molecule type" value="Genomic_DNA"/>
</dbReference>
<keyword evidence="7" id="KW-0560">Oxidoreductase</keyword>
<evidence type="ECO:0000256" key="2">
    <source>
        <dbReference type="ARBA" id="ARBA00022617"/>
    </source>
</evidence>
<keyword evidence="10 11" id="KW-0472">Membrane</keyword>
<dbReference type="CDD" id="cd06186">
    <property type="entry name" value="NOX_Duox_like_FAD_NADP"/>
    <property type="match status" value="1"/>
</dbReference>
<dbReference type="PANTHER" id="PTHR11972:SF153">
    <property type="entry name" value="SUPEROXIDE-GENERATING NADPH OXIDASE HEAVY CHAIN SUBUNIT A"/>
    <property type="match status" value="1"/>
</dbReference>
<evidence type="ECO:0000313" key="14">
    <source>
        <dbReference type="Proteomes" id="UP000271241"/>
    </source>
</evidence>
<dbReference type="Gene3D" id="2.40.30.10">
    <property type="entry name" value="Translation factors"/>
    <property type="match status" value="1"/>
</dbReference>
<evidence type="ECO:0000259" key="12">
    <source>
        <dbReference type="PROSITE" id="PS51384"/>
    </source>
</evidence>
<dbReference type="PANTHER" id="PTHR11972">
    <property type="entry name" value="NADPH OXIDASE"/>
    <property type="match status" value="1"/>
</dbReference>
<evidence type="ECO:0000256" key="3">
    <source>
        <dbReference type="ARBA" id="ARBA00022692"/>
    </source>
</evidence>
<feature type="non-terminal residue" evidence="13">
    <location>
        <position position="1"/>
    </location>
</feature>
<dbReference type="SFLD" id="SFLDG01168">
    <property type="entry name" value="Ferric_reductase_subgroup_(FRE"/>
    <property type="match status" value="1"/>
</dbReference>
<sequence>RILFGALLLAVQLPVFYYAWRSETFWERRQNLFATFGRQPLLIARASAVLINLQAGVILFTVCRASITYLRSTVIGRLLAVADCRTVHRAIALCMLFTTLIHITPHYLNIATLSANSPPGETDALMQALLHPASLTGHAMLAILIAMTITSIPKVRRINYEAFSYTHHLYLAFFPLLLLHGAFCFFKEDQQSSCSEAGGSFWKYALPALLCFGAEKIYIAVRSKGYVAVLRVYEHPSQVLQVHIERPPNFRYHAGQWAYLSFTEASPWQKHPFTMTSAPEEDYLCFHVRAVGDWTRRLAVNFGCRFDLESTEPGAHEVRLSCGKAVLTSNPLLMAKIDGPYGVACEDIFNYEISVMVGGGIGVTPFASVLKSLWYRMNGPSTPVKLEKVYFMWICRDLKAFEWFHDLLGTLEDENLRRFLIIRVYLTGALSPDQMWNVAVRDDHDRDALTGWRTPTYYGRPDFNAFFSQLAGAHPGKDLGVFCCGPPSLTAALHQCCRRHTMTKDGGTRFHFHKGRQRGERKHTVACTRKHRLTVPHRAF</sequence>
<keyword evidence="8" id="KW-0408">Iron</keyword>
<dbReference type="GO" id="GO:0006811">
    <property type="term" value="P:monoatomic ion transport"/>
    <property type="evidence" value="ECO:0007669"/>
    <property type="project" value="UniProtKB-KW"/>
</dbReference>
<dbReference type="InterPro" id="IPR013130">
    <property type="entry name" value="Fe3_Rdtase_TM_dom"/>
</dbReference>
<dbReference type="Pfam" id="PF01794">
    <property type="entry name" value="Ferric_reduct"/>
    <property type="match status" value="1"/>
</dbReference>
<evidence type="ECO:0000256" key="10">
    <source>
        <dbReference type="ARBA" id="ARBA00023136"/>
    </source>
</evidence>
<proteinExistence type="predicted"/>
<evidence type="ECO:0000256" key="9">
    <source>
        <dbReference type="ARBA" id="ARBA00023065"/>
    </source>
</evidence>
<dbReference type="PROSITE" id="PS51384">
    <property type="entry name" value="FAD_FR"/>
    <property type="match status" value="1"/>
</dbReference>
<protein>
    <submittedName>
        <fullName evidence="13">Ferric reductase NAD binding domain-containing protein</fullName>
    </submittedName>
</protein>
<dbReference type="SFLD" id="SFLDS00052">
    <property type="entry name" value="Ferric_Reductase_Domain"/>
    <property type="match status" value="1"/>
</dbReference>
<evidence type="ECO:0000256" key="1">
    <source>
        <dbReference type="ARBA" id="ARBA00004141"/>
    </source>
</evidence>
<keyword evidence="3 11" id="KW-0812">Transmembrane</keyword>
<evidence type="ECO:0000256" key="5">
    <source>
        <dbReference type="ARBA" id="ARBA00022982"/>
    </source>
</evidence>
<dbReference type="InterPro" id="IPR017927">
    <property type="entry name" value="FAD-bd_FR_type"/>
</dbReference>
<evidence type="ECO:0000256" key="11">
    <source>
        <dbReference type="SAM" id="Phobius"/>
    </source>
</evidence>
<feature type="transmembrane region" description="Helical" evidence="11">
    <location>
        <begin position="45"/>
        <end position="70"/>
    </location>
</feature>
<dbReference type="GO" id="GO:0016175">
    <property type="term" value="F:superoxide-generating NAD(P)H oxidase activity"/>
    <property type="evidence" value="ECO:0007669"/>
    <property type="project" value="TreeGrafter"/>
</dbReference>
<keyword evidence="9" id="KW-0813">Transport</keyword>
<keyword evidence="4" id="KW-0479">Metal-binding</keyword>
<dbReference type="InterPro" id="IPR039261">
    <property type="entry name" value="FNR_nucleotide-bd"/>
</dbReference>
<dbReference type="GO" id="GO:0042554">
    <property type="term" value="P:superoxide anion generation"/>
    <property type="evidence" value="ECO:0007669"/>
    <property type="project" value="TreeGrafter"/>
</dbReference>
<evidence type="ECO:0000256" key="7">
    <source>
        <dbReference type="ARBA" id="ARBA00023002"/>
    </source>
</evidence>
<evidence type="ECO:0000313" key="13">
    <source>
        <dbReference type="EMBL" id="RKP08234.1"/>
    </source>
</evidence>
<gene>
    <name evidence="13" type="ORF">THASP1DRAFT_15920</name>
</gene>
<dbReference type="SUPFAM" id="SSF63380">
    <property type="entry name" value="Riboflavin synthase domain-like"/>
    <property type="match status" value="1"/>
</dbReference>
<dbReference type="Gene3D" id="3.40.50.80">
    <property type="entry name" value="Nucleotide-binding domain of ferredoxin-NADP reductase (FNR) module"/>
    <property type="match status" value="1"/>
</dbReference>
<reference evidence="14" key="1">
    <citation type="journal article" date="2018" name="Nat. Microbiol.">
        <title>Leveraging single-cell genomics to expand the fungal tree of life.</title>
        <authorList>
            <person name="Ahrendt S.R."/>
            <person name="Quandt C.A."/>
            <person name="Ciobanu D."/>
            <person name="Clum A."/>
            <person name="Salamov A."/>
            <person name="Andreopoulos B."/>
            <person name="Cheng J.F."/>
            <person name="Woyke T."/>
            <person name="Pelin A."/>
            <person name="Henrissat B."/>
            <person name="Reynolds N.K."/>
            <person name="Benny G.L."/>
            <person name="Smith M.E."/>
            <person name="James T.Y."/>
            <person name="Grigoriev I.V."/>
        </authorList>
    </citation>
    <scope>NUCLEOTIDE SEQUENCE [LARGE SCALE GENOMIC DNA]</scope>
    <source>
        <strain evidence="14">RSA 1356</strain>
    </source>
</reference>
<accession>A0A4P9XQB8</accession>
<dbReference type="SUPFAM" id="SSF52343">
    <property type="entry name" value="Ferredoxin reductase-like, C-terminal NADP-linked domain"/>
    <property type="match status" value="1"/>
</dbReference>
<dbReference type="SFLD" id="SFLDG01169">
    <property type="entry name" value="NADPH_oxidase_subgroup_(NOX)"/>
    <property type="match status" value="1"/>
</dbReference>